<dbReference type="OrthoDB" id="10350985at2759"/>
<organism evidence="2 3">
    <name type="scientific">Colletotrichum siamense</name>
    <name type="common">Anthracnose fungus</name>
    <dbReference type="NCBI Taxonomy" id="690259"/>
    <lineage>
        <taxon>Eukaryota</taxon>
        <taxon>Fungi</taxon>
        <taxon>Dikarya</taxon>
        <taxon>Ascomycota</taxon>
        <taxon>Pezizomycotina</taxon>
        <taxon>Sordariomycetes</taxon>
        <taxon>Hypocreomycetidae</taxon>
        <taxon>Glomerellales</taxon>
        <taxon>Glomerellaceae</taxon>
        <taxon>Colletotrichum</taxon>
        <taxon>Colletotrichum gloeosporioides species complex</taxon>
    </lineage>
</organism>
<comment type="caution">
    <text evidence="2">The sequence shown here is derived from an EMBL/GenBank/DDBJ whole genome shotgun (WGS) entry which is preliminary data.</text>
</comment>
<accession>A0A9P5K6P1</accession>
<dbReference type="Proteomes" id="UP000711996">
    <property type="component" value="Unassembled WGS sequence"/>
</dbReference>
<name>A0A9P5K6P1_COLSI</name>
<dbReference type="AlphaFoldDB" id="A0A9P5K6P1"/>
<evidence type="ECO:0000256" key="1">
    <source>
        <dbReference type="SAM" id="MobiDB-lite"/>
    </source>
</evidence>
<dbReference type="EMBL" id="QPMT01000008">
    <property type="protein sequence ID" value="KAF4862375.1"/>
    <property type="molecule type" value="Genomic_DNA"/>
</dbReference>
<sequence length="114" mass="12534">MDVHPANQRCYLIHFYGDVFREPQNFSSGGPLASGSENLCGPHPVEVQAGQGGILTWRMKHLNVVVRNTTIRDRDVLALECTNMRQIPHSFVPGDLSGVRNGKSDPRIPTLPGS</sequence>
<evidence type="ECO:0000313" key="3">
    <source>
        <dbReference type="Proteomes" id="UP000711996"/>
    </source>
</evidence>
<feature type="region of interest" description="Disordered" evidence="1">
    <location>
        <begin position="91"/>
        <end position="114"/>
    </location>
</feature>
<protein>
    <submittedName>
        <fullName evidence="2">Uncharacterized protein</fullName>
    </submittedName>
</protein>
<evidence type="ECO:0000313" key="2">
    <source>
        <dbReference type="EMBL" id="KAF4862375.1"/>
    </source>
</evidence>
<reference evidence="2" key="1">
    <citation type="submission" date="2019-06" db="EMBL/GenBank/DDBJ databases">
        <authorList>
            <person name="Gan P."/>
            <person name="Shirasu K."/>
        </authorList>
    </citation>
    <scope>NUCLEOTIDE SEQUENCE [LARGE SCALE GENOMIC DNA]</scope>
    <source>
        <strain evidence="2">CAD2</strain>
    </source>
</reference>
<proteinExistence type="predicted"/>
<gene>
    <name evidence="2" type="ORF">CGCSCA2_v003644</name>
</gene>
<keyword evidence="3" id="KW-1185">Reference proteome</keyword>